<organism evidence="2 3">
    <name type="scientific">Thermoclostridium stercorarium (strain ATCC 35414 / DSM 8532 / NCIMB 11754)</name>
    <name type="common">Clostridium stercorarium</name>
    <dbReference type="NCBI Taxonomy" id="1121335"/>
    <lineage>
        <taxon>Bacteria</taxon>
        <taxon>Bacillati</taxon>
        <taxon>Bacillota</taxon>
        <taxon>Clostridia</taxon>
        <taxon>Eubacteriales</taxon>
        <taxon>Oscillospiraceae</taxon>
        <taxon>Thermoclostridium</taxon>
    </lineage>
</organism>
<accession>L7VQ21</accession>
<dbReference type="eggNOG" id="ENOG5033E1I">
    <property type="taxonomic scope" value="Bacteria"/>
</dbReference>
<dbReference type="EMBL" id="CP004044">
    <property type="protein sequence ID" value="AGC67653.1"/>
    <property type="molecule type" value="Genomic_DNA"/>
</dbReference>
<evidence type="ECO:0000313" key="2">
    <source>
        <dbReference type="EMBL" id="AGC67653.1"/>
    </source>
</evidence>
<dbReference type="InterPro" id="IPR023883">
    <property type="entry name" value="CHP03980_redox-disulphide"/>
</dbReference>
<evidence type="ECO:0000259" key="1">
    <source>
        <dbReference type="Pfam" id="PF08984"/>
    </source>
</evidence>
<protein>
    <recommendedName>
        <fullName evidence="1">DUF1858 domain-containing protein</fullName>
    </recommendedName>
</protein>
<dbReference type="InterPro" id="IPR015077">
    <property type="entry name" value="DUF1858"/>
</dbReference>
<dbReference type="SUPFAM" id="SSF140683">
    <property type="entry name" value="SP0561-like"/>
    <property type="match status" value="1"/>
</dbReference>
<dbReference type="Gene3D" id="1.10.3910.10">
    <property type="entry name" value="SP0561-like"/>
    <property type="match status" value="1"/>
</dbReference>
<proteinExistence type="predicted"/>
<dbReference type="PANTHER" id="PTHR39341:SF1">
    <property type="entry name" value="DUF1858 DOMAIN-CONTAINING PROTEIN"/>
    <property type="match status" value="1"/>
</dbReference>
<dbReference type="STRING" id="1121335.Cst_c06350"/>
<dbReference type="AlphaFoldDB" id="L7VQ21"/>
<dbReference type="KEGG" id="css:Cst_c06350"/>
<name>L7VQ21_THES1</name>
<feature type="domain" description="DUF1858" evidence="1">
    <location>
        <begin position="16"/>
        <end position="68"/>
    </location>
</feature>
<reference evidence="2 3" key="1">
    <citation type="journal article" date="2013" name="Genome Announc.">
        <title>Complete genome sequence of Clostridium stercorarium subsp. stercorarium strain DSM 8532, a thermophilic degrader of plant cell wall fibers.</title>
        <authorList>
            <person name="Poehlein A."/>
            <person name="Zverlov V.V."/>
            <person name="Daniel R."/>
            <person name="Schwarz W.H."/>
            <person name="Liebl W."/>
        </authorList>
    </citation>
    <scope>NUCLEOTIDE SEQUENCE [LARGE SCALE GENOMIC DNA]</scope>
    <source>
        <strain evidence="3">ATCC 35414 / DSM 8532 / NCIMB 11754</strain>
    </source>
</reference>
<sequence>MLIKFNREVYEMAKVNEDMLIKDVLELDEGTAPIFMKHGMHCLWCPSSYFESIKDACAVHGIDPSKLVDDLNEYLSSKQ</sequence>
<dbReference type="Proteomes" id="UP000011220">
    <property type="component" value="Chromosome"/>
</dbReference>
<keyword evidence="3" id="KW-1185">Reference proteome</keyword>
<dbReference type="InterPro" id="IPR038062">
    <property type="entry name" value="ScdA-like_N_sf"/>
</dbReference>
<dbReference type="NCBIfam" id="TIGR03980">
    <property type="entry name" value="prismane_assoc"/>
    <property type="match status" value="1"/>
</dbReference>
<dbReference type="PANTHER" id="PTHR39341">
    <property type="entry name" value="BSL7085 PROTEIN"/>
    <property type="match status" value="1"/>
</dbReference>
<evidence type="ECO:0000313" key="3">
    <source>
        <dbReference type="Proteomes" id="UP000011220"/>
    </source>
</evidence>
<dbReference type="Pfam" id="PF08984">
    <property type="entry name" value="DUF1858"/>
    <property type="match status" value="1"/>
</dbReference>
<dbReference type="PATRIC" id="fig|1121335.3.peg.617"/>
<gene>
    <name evidence="2" type="ordered locus">Cst_c06350</name>
</gene>